<keyword evidence="4 5" id="KW-0697">Rotamase</keyword>
<dbReference type="RefSeq" id="WP_131991885.1">
    <property type="nucleotide sequence ID" value="NZ_SLWQ01000001.1"/>
</dbReference>
<name>A0A4R2IDP2_9GAMM</name>
<sequence length="324" mass="35287">MPNPLRSLLLAAFFISSLPCIAAGTQDRPGEVVATQGSATITFADIDAFAERIPEGKRPGFFSSPQRIETMMISLLLQRQLANEARKLGIDKDPALAKDGKAPTDEVLSAARVERFKADLVLPDFSKLAQEQYIAHKDAYAIPADITVQNVLVTIKDRGDGKTPMDRTEQIAAAKAIAEKVAAEATAHPDQFDALVDTYSDDPDKATGRGRVEDAGNATKYAKEFAAASRALQNPGDISPVTRTTYGFHVIKLLERKPAQQRSFAEVKDEIIKRLRDEYVEKEVRFHTDSLRNLPIDANEQAVASLRSRYGALAEVPAAAGAKP</sequence>
<feature type="domain" description="PpiC" evidence="7">
    <location>
        <begin position="143"/>
        <end position="255"/>
    </location>
</feature>
<dbReference type="Gene3D" id="3.10.50.40">
    <property type="match status" value="1"/>
</dbReference>
<dbReference type="PANTHER" id="PTHR47245">
    <property type="entry name" value="PEPTIDYLPROLYL ISOMERASE"/>
    <property type="match status" value="1"/>
</dbReference>
<protein>
    <recommendedName>
        <fullName evidence="3">peptidylprolyl isomerase</fullName>
        <ecNumber evidence="3">5.2.1.8</ecNumber>
    </recommendedName>
</protein>
<organism evidence="8 9">
    <name type="scientific">Dokdonella fugitiva</name>
    <dbReference type="NCBI Taxonomy" id="328517"/>
    <lineage>
        <taxon>Bacteria</taxon>
        <taxon>Pseudomonadati</taxon>
        <taxon>Pseudomonadota</taxon>
        <taxon>Gammaproteobacteria</taxon>
        <taxon>Lysobacterales</taxon>
        <taxon>Rhodanobacteraceae</taxon>
        <taxon>Dokdonella</taxon>
    </lineage>
</organism>
<dbReference type="InterPro" id="IPR046357">
    <property type="entry name" value="PPIase_dom_sf"/>
</dbReference>
<evidence type="ECO:0000256" key="4">
    <source>
        <dbReference type="ARBA" id="ARBA00023110"/>
    </source>
</evidence>
<dbReference type="InterPro" id="IPR000297">
    <property type="entry name" value="PPIase_PpiC"/>
</dbReference>
<keyword evidence="5 8" id="KW-0413">Isomerase</keyword>
<dbReference type="OrthoDB" id="9812372at2"/>
<dbReference type="EC" id="5.2.1.8" evidence="3"/>
<dbReference type="PANTHER" id="PTHR47245:SF2">
    <property type="entry name" value="PEPTIDYL-PROLYL CIS-TRANS ISOMERASE HP_0175-RELATED"/>
    <property type="match status" value="1"/>
</dbReference>
<keyword evidence="6" id="KW-0732">Signal</keyword>
<comment type="caution">
    <text evidence="8">The sequence shown here is derived from an EMBL/GenBank/DDBJ whole genome shotgun (WGS) entry which is preliminary data.</text>
</comment>
<dbReference type="Pfam" id="PF00639">
    <property type="entry name" value="Rotamase"/>
    <property type="match status" value="1"/>
</dbReference>
<dbReference type="SUPFAM" id="SSF54534">
    <property type="entry name" value="FKBP-like"/>
    <property type="match status" value="1"/>
</dbReference>
<keyword evidence="9" id="KW-1185">Reference proteome</keyword>
<dbReference type="AlphaFoldDB" id="A0A4R2IDP2"/>
<evidence type="ECO:0000256" key="5">
    <source>
        <dbReference type="PROSITE-ProRule" id="PRU00278"/>
    </source>
</evidence>
<evidence type="ECO:0000256" key="6">
    <source>
        <dbReference type="SAM" id="SignalP"/>
    </source>
</evidence>
<evidence type="ECO:0000259" key="7">
    <source>
        <dbReference type="PROSITE" id="PS50198"/>
    </source>
</evidence>
<reference evidence="8 9" key="1">
    <citation type="journal article" date="2015" name="Stand. Genomic Sci.">
        <title>Genomic Encyclopedia of Bacterial and Archaeal Type Strains, Phase III: the genomes of soil and plant-associated and newly described type strains.</title>
        <authorList>
            <person name="Whitman W.B."/>
            <person name="Woyke T."/>
            <person name="Klenk H.P."/>
            <person name="Zhou Y."/>
            <person name="Lilburn T.G."/>
            <person name="Beck B.J."/>
            <person name="De Vos P."/>
            <person name="Vandamme P."/>
            <person name="Eisen J.A."/>
            <person name="Garrity G."/>
            <person name="Hugenholtz P."/>
            <person name="Kyrpides N.C."/>
        </authorList>
    </citation>
    <scope>NUCLEOTIDE SEQUENCE [LARGE SCALE GENOMIC DNA]</scope>
    <source>
        <strain evidence="8 9">A3</strain>
    </source>
</reference>
<dbReference type="EMBL" id="SLWQ01000001">
    <property type="protein sequence ID" value="TCO42704.1"/>
    <property type="molecule type" value="Genomic_DNA"/>
</dbReference>
<evidence type="ECO:0000313" key="8">
    <source>
        <dbReference type="EMBL" id="TCO42704.1"/>
    </source>
</evidence>
<feature type="chain" id="PRO_5020591364" description="peptidylprolyl isomerase" evidence="6">
    <location>
        <begin position="23"/>
        <end position="324"/>
    </location>
</feature>
<evidence type="ECO:0000256" key="3">
    <source>
        <dbReference type="ARBA" id="ARBA00013194"/>
    </source>
</evidence>
<accession>A0A4R2IDP2</accession>
<proteinExistence type="inferred from homology"/>
<evidence type="ECO:0000313" key="9">
    <source>
        <dbReference type="Proteomes" id="UP000294862"/>
    </source>
</evidence>
<dbReference type="PROSITE" id="PS50198">
    <property type="entry name" value="PPIC_PPIASE_2"/>
    <property type="match status" value="1"/>
</dbReference>
<gene>
    <name evidence="8" type="ORF">EV148_101110</name>
</gene>
<evidence type="ECO:0000256" key="1">
    <source>
        <dbReference type="ARBA" id="ARBA00000971"/>
    </source>
</evidence>
<evidence type="ECO:0000256" key="2">
    <source>
        <dbReference type="ARBA" id="ARBA00007656"/>
    </source>
</evidence>
<dbReference type="Proteomes" id="UP000294862">
    <property type="component" value="Unassembled WGS sequence"/>
</dbReference>
<dbReference type="InterPro" id="IPR050245">
    <property type="entry name" value="PrsA_foldase"/>
</dbReference>
<dbReference type="GO" id="GO:0003755">
    <property type="term" value="F:peptidyl-prolyl cis-trans isomerase activity"/>
    <property type="evidence" value="ECO:0007669"/>
    <property type="project" value="UniProtKB-KW"/>
</dbReference>
<feature type="signal peptide" evidence="6">
    <location>
        <begin position="1"/>
        <end position="22"/>
    </location>
</feature>
<comment type="catalytic activity">
    <reaction evidence="1">
        <text>[protein]-peptidylproline (omega=180) = [protein]-peptidylproline (omega=0)</text>
        <dbReference type="Rhea" id="RHEA:16237"/>
        <dbReference type="Rhea" id="RHEA-COMP:10747"/>
        <dbReference type="Rhea" id="RHEA-COMP:10748"/>
        <dbReference type="ChEBI" id="CHEBI:83833"/>
        <dbReference type="ChEBI" id="CHEBI:83834"/>
        <dbReference type="EC" id="5.2.1.8"/>
    </reaction>
</comment>
<comment type="similarity">
    <text evidence="2">Belongs to the PpiC/parvulin rotamase family.</text>
</comment>